<dbReference type="GO" id="GO:0016020">
    <property type="term" value="C:membrane"/>
    <property type="evidence" value="ECO:0007669"/>
    <property type="project" value="UniProtKB-SubCell"/>
</dbReference>
<evidence type="ECO:0000256" key="2">
    <source>
        <dbReference type="ARBA" id="ARBA00022692"/>
    </source>
</evidence>
<dbReference type="Pfam" id="PF04241">
    <property type="entry name" value="DUF423"/>
    <property type="match status" value="1"/>
</dbReference>
<keyword evidence="7" id="KW-1185">Reference proteome</keyword>
<keyword evidence="3 5" id="KW-1133">Transmembrane helix</keyword>
<evidence type="ECO:0000256" key="1">
    <source>
        <dbReference type="ARBA" id="ARBA00004141"/>
    </source>
</evidence>
<comment type="subcellular location">
    <subcellularLocation>
        <location evidence="1">Membrane</location>
        <topology evidence="1">Multi-pass membrane protein</topology>
    </subcellularLocation>
</comment>
<protein>
    <recommendedName>
        <fullName evidence="8">DUF423-domain-containing protein</fullName>
    </recommendedName>
</protein>
<feature type="transmembrane region" description="Helical" evidence="5">
    <location>
        <begin position="85"/>
        <end position="110"/>
    </location>
</feature>
<accession>S9VNI2</accession>
<keyword evidence="2 5" id="KW-0812">Transmembrane</keyword>
<dbReference type="EMBL" id="LR877156">
    <property type="protein sequence ID" value="CAD2218883.1"/>
    <property type="molecule type" value="Genomic_DNA"/>
</dbReference>
<dbReference type="InterPro" id="IPR006696">
    <property type="entry name" value="DUF423"/>
</dbReference>
<evidence type="ECO:0000256" key="3">
    <source>
        <dbReference type="ARBA" id="ARBA00022989"/>
    </source>
</evidence>
<feature type="transmembrane region" description="Helical" evidence="5">
    <location>
        <begin position="130"/>
        <end position="147"/>
    </location>
</feature>
<evidence type="ECO:0008006" key="8">
    <source>
        <dbReference type="Google" id="ProtNLM"/>
    </source>
</evidence>
<dbReference type="PANTHER" id="PTHR43461:SF1">
    <property type="entry name" value="TRANSMEMBRANE PROTEIN 256"/>
    <property type="match status" value="1"/>
</dbReference>
<dbReference type="VEuPathDB" id="TriTrypDB:ADEAN_000637600"/>
<evidence type="ECO:0000256" key="5">
    <source>
        <dbReference type="SAM" id="Phobius"/>
    </source>
</evidence>
<evidence type="ECO:0000256" key="4">
    <source>
        <dbReference type="ARBA" id="ARBA00023136"/>
    </source>
</evidence>
<sequence>MDKYLLTSSLLGVSAIAFDYIGNTHSLKTSQDIRKRRAWHTANEYHIVHAAALAAVAWAIPLLQKAHGAGVHEELTPTAKNLTQALYHLTTGFWLMTAGAGGFAGSIYALSLKIGNPMFVGPITPTSGLILVWGWVNVGLAGLYMSAATKA</sequence>
<organism evidence="6 7">
    <name type="scientific">Angomonas deanei</name>
    <dbReference type="NCBI Taxonomy" id="59799"/>
    <lineage>
        <taxon>Eukaryota</taxon>
        <taxon>Discoba</taxon>
        <taxon>Euglenozoa</taxon>
        <taxon>Kinetoplastea</taxon>
        <taxon>Metakinetoplastina</taxon>
        <taxon>Trypanosomatida</taxon>
        <taxon>Trypanosomatidae</taxon>
        <taxon>Strigomonadinae</taxon>
        <taxon>Angomonas</taxon>
    </lineage>
</organism>
<dbReference type="AlphaFoldDB" id="S9VNI2"/>
<dbReference type="OrthoDB" id="269173at2759"/>
<name>S9VNI2_9TRYP</name>
<evidence type="ECO:0000313" key="7">
    <source>
        <dbReference type="Proteomes" id="UP000515908"/>
    </source>
</evidence>
<keyword evidence="4 5" id="KW-0472">Membrane</keyword>
<dbReference type="Proteomes" id="UP000515908">
    <property type="component" value="Chromosome 12"/>
</dbReference>
<proteinExistence type="predicted"/>
<evidence type="ECO:0000313" key="6">
    <source>
        <dbReference type="EMBL" id="CAD2218883.1"/>
    </source>
</evidence>
<gene>
    <name evidence="6" type="ORF">ADEAN_000637600</name>
</gene>
<dbReference type="PANTHER" id="PTHR43461">
    <property type="entry name" value="TRANSMEMBRANE PROTEIN 256"/>
    <property type="match status" value="1"/>
</dbReference>
<reference evidence="6 7" key="1">
    <citation type="submission" date="2020-08" db="EMBL/GenBank/DDBJ databases">
        <authorList>
            <person name="Newling K."/>
            <person name="Davey J."/>
            <person name="Forrester S."/>
        </authorList>
    </citation>
    <scope>NUCLEOTIDE SEQUENCE [LARGE SCALE GENOMIC DNA]</scope>
    <source>
        <strain evidence="7">Crithidia deanei Carvalho (ATCC PRA-265)</strain>
    </source>
</reference>